<protein>
    <submittedName>
        <fullName evidence="2">Uncharacterized protein</fullName>
    </submittedName>
</protein>
<keyword evidence="3" id="KW-1185">Reference proteome</keyword>
<dbReference type="AlphaFoldDB" id="A0AAV2FX42"/>
<reference evidence="2 3" key="1">
    <citation type="submission" date="2024-04" db="EMBL/GenBank/DDBJ databases">
        <authorList>
            <person name="Fracassetti M."/>
        </authorList>
    </citation>
    <scope>NUCLEOTIDE SEQUENCE [LARGE SCALE GENOMIC DNA]</scope>
</reference>
<evidence type="ECO:0000313" key="3">
    <source>
        <dbReference type="Proteomes" id="UP001497516"/>
    </source>
</evidence>
<evidence type="ECO:0000256" key="1">
    <source>
        <dbReference type="SAM" id="MobiDB-lite"/>
    </source>
</evidence>
<accession>A0AAV2FX42</accession>
<sequence length="120" mass="13498">MEAHSRVSTVHRKGHPVQVSNPKNDSCPPRNAREERPATPDRNRTGNRLLTESQLTMTHLRPVDRLERRLLSLGRFAPPRGRPTLRRSASKLLIGAAAAWFFSVCECFGSDKPLAYIANK</sequence>
<name>A0AAV2FX42_9ROSI</name>
<organism evidence="2 3">
    <name type="scientific">Linum trigynum</name>
    <dbReference type="NCBI Taxonomy" id="586398"/>
    <lineage>
        <taxon>Eukaryota</taxon>
        <taxon>Viridiplantae</taxon>
        <taxon>Streptophyta</taxon>
        <taxon>Embryophyta</taxon>
        <taxon>Tracheophyta</taxon>
        <taxon>Spermatophyta</taxon>
        <taxon>Magnoliopsida</taxon>
        <taxon>eudicotyledons</taxon>
        <taxon>Gunneridae</taxon>
        <taxon>Pentapetalae</taxon>
        <taxon>rosids</taxon>
        <taxon>fabids</taxon>
        <taxon>Malpighiales</taxon>
        <taxon>Linaceae</taxon>
        <taxon>Linum</taxon>
    </lineage>
</organism>
<feature type="region of interest" description="Disordered" evidence="1">
    <location>
        <begin position="1"/>
        <end position="48"/>
    </location>
</feature>
<dbReference type="Proteomes" id="UP001497516">
    <property type="component" value="Chromosome 7"/>
</dbReference>
<proteinExistence type="predicted"/>
<feature type="compositionally biased region" description="Basic and acidic residues" evidence="1">
    <location>
        <begin position="31"/>
        <end position="44"/>
    </location>
</feature>
<dbReference type="EMBL" id="OZ034820">
    <property type="protein sequence ID" value="CAL1402974.1"/>
    <property type="molecule type" value="Genomic_DNA"/>
</dbReference>
<gene>
    <name evidence="2" type="ORF">LTRI10_LOCUS42940</name>
</gene>
<evidence type="ECO:0000313" key="2">
    <source>
        <dbReference type="EMBL" id="CAL1402974.1"/>
    </source>
</evidence>